<proteinExistence type="predicted"/>
<organism evidence="1 2">
    <name type="scientific">Tritrichomonas foetus</name>
    <dbReference type="NCBI Taxonomy" id="1144522"/>
    <lineage>
        <taxon>Eukaryota</taxon>
        <taxon>Metamonada</taxon>
        <taxon>Parabasalia</taxon>
        <taxon>Tritrichomonadida</taxon>
        <taxon>Tritrichomonadidae</taxon>
        <taxon>Tritrichomonas</taxon>
    </lineage>
</organism>
<name>A0A1J4JE71_9EUKA</name>
<dbReference type="RefSeq" id="XP_068348693.1">
    <property type="nucleotide sequence ID" value="XM_068495463.1"/>
</dbReference>
<evidence type="ECO:0000313" key="1">
    <source>
        <dbReference type="EMBL" id="OHS95556.1"/>
    </source>
</evidence>
<dbReference type="EMBL" id="MLAK01001237">
    <property type="protein sequence ID" value="OHS95556.1"/>
    <property type="molecule type" value="Genomic_DNA"/>
</dbReference>
<reference evidence="1" key="1">
    <citation type="submission" date="2016-10" db="EMBL/GenBank/DDBJ databases">
        <authorList>
            <person name="Benchimol M."/>
            <person name="Almeida L.G."/>
            <person name="Vasconcelos A.T."/>
            <person name="Perreira-Neves A."/>
            <person name="Rosa I.A."/>
            <person name="Tasca T."/>
            <person name="Bogo M.R."/>
            <person name="de Souza W."/>
        </authorList>
    </citation>
    <scope>NUCLEOTIDE SEQUENCE [LARGE SCALE GENOMIC DNA]</scope>
    <source>
        <strain evidence="1">K</strain>
    </source>
</reference>
<gene>
    <name evidence="1" type="ORF">TRFO_10448</name>
</gene>
<dbReference type="Proteomes" id="UP000179807">
    <property type="component" value="Unassembled WGS sequence"/>
</dbReference>
<dbReference type="VEuPathDB" id="TrichDB:TRFO_10448"/>
<accession>A0A1J4JE71</accession>
<evidence type="ECO:0008006" key="3">
    <source>
        <dbReference type="Google" id="ProtNLM"/>
    </source>
</evidence>
<evidence type="ECO:0000313" key="2">
    <source>
        <dbReference type="Proteomes" id="UP000179807"/>
    </source>
</evidence>
<keyword evidence="2" id="KW-1185">Reference proteome</keyword>
<protein>
    <recommendedName>
        <fullName evidence="3">Ubiquitin-like domain-containing protein</fullName>
    </recommendedName>
</protein>
<dbReference type="GeneID" id="94830167"/>
<dbReference type="AlphaFoldDB" id="A0A1J4JE71"/>
<sequence length="220" mass="25120">MESQIRIFVHLNGTIQENIVYPTDSVSSLLPCDDHPFTSPFSNLQNHTTNPNIYQISTNPNLHDLVNFSQSPSPPNSSNKSYLLYFNNKQIMPAFSLAFYGITDGSHVVVFDMSKLLPKPQKRVKSVSHKEIRKYNRKKLVNEASRLKDLFFRKVDGSYNSTKKLIIRYNQIVKNSKDEETNAKSESFDTQITVFDDNATSPSTEMLPTFWDISQATTSK</sequence>
<comment type="caution">
    <text evidence="1">The sequence shown here is derived from an EMBL/GenBank/DDBJ whole genome shotgun (WGS) entry which is preliminary data.</text>
</comment>